<name>A0A7R9H5N6_TIMCR</name>
<dbReference type="EMBL" id="OC321293">
    <property type="protein sequence ID" value="CAD7409774.1"/>
    <property type="molecule type" value="Genomic_DNA"/>
</dbReference>
<gene>
    <name evidence="2" type="ORF">TCEB3V08_LOCUS10183</name>
</gene>
<evidence type="ECO:0000256" key="1">
    <source>
        <dbReference type="SAM" id="MobiDB-lite"/>
    </source>
</evidence>
<dbReference type="AlphaFoldDB" id="A0A7R9H5N6"/>
<evidence type="ECO:0000313" key="2">
    <source>
        <dbReference type="EMBL" id="CAD7409774.1"/>
    </source>
</evidence>
<sequence length="136" mass="15347">MVCQLYLSSYLLPAAQCDFQMTAQEKGLLNSISYAGQYVGDYGTLREAYIIQTRIKHLASKRRWSTLGLLSTLHNDGSLRSGLAPPRVSGFFDAECEKEQWANAEKLQIHTEPHVSEKHIDEDDSDAAERTEKEQV</sequence>
<feature type="region of interest" description="Disordered" evidence="1">
    <location>
        <begin position="110"/>
        <end position="136"/>
    </location>
</feature>
<organism evidence="2">
    <name type="scientific">Timema cristinae</name>
    <name type="common">Walking stick</name>
    <dbReference type="NCBI Taxonomy" id="61476"/>
    <lineage>
        <taxon>Eukaryota</taxon>
        <taxon>Metazoa</taxon>
        <taxon>Ecdysozoa</taxon>
        <taxon>Arthropoda</taxon>
        <taxon>Hexapoda</taxon>
        <taxon>Insecta</taxon>
        <taxon>Pterygota</taxon>
        <taxon>Neoptera</taxon>
        <taxon>Polyneoptera</taxon>
        <taxon>Phasmatodea</taxon>
        <taxon>Timematodea</taxon>
        <taxon>Timematoidea</taxon>
        <taxon>Timematidae</taxon>
        <taxon>Timema</taxon>
    </lineage>
</organism>
<accession>A0A7R9H5N6</accession>
<reference evidence="2" key="1">
    <citation type="submission" date="2020-11" db="EMBL/GenBank/DDBJ databases">
        <authorList>
            <person name="Tran Van P."/>
        </authorList>
    </citation>
    <scope>NUCLEOTIDE SEQUENCE</scope>
</reference>
<protein>
    <submittedName>
        <fullName evidence="2">Uncharacterized protein</fullName>
    </submittedName>
</protein>
<proteinExistence type="predicted"/>